<feature type="domain" description="Septum formation inhibitor MinC C-terminal" evidence="6">
    <location>
        <begin position="113"/>
        <end position="210"/>
    </location>
</feature>
<dbReference type="Proteomes" id="UP000247807">
    <property type="component" value="Unassembled WGS sequence"/>
</dbReference>
<evidence type="ECO:0000313" key="8">
    <source>
        <dbReference type="Proteomes" id="UP000247807"/>
    </source>
</evidence>
<evidence type="ECO:0000256" key="4">
    <source>
        <dbReference type="ARBA" id="ARBA00046874"/>
    </source>
</evidence>
<reference evidence="7 8" key="1">
    <citation type="journal article" date="2018" name="Appl. Environ. Microbiol.">
        <title>Genome rearrangement shapes Prochlorococcus ecological adaptation.</title>
        <authorList>
            <person name="Yan W."/>
            <person name="Wei S."/>
            <person name="Wang Q."/>
            <person name="Xiao X."/>
            <person name="Zeng Q."/>
            <person name="Jiao N."/>
            <person name="Zhang R."/>
        </authorList>
    </citation>
    <scope>NUCLEOTIDE SEQUENCE [LARGE SCALE GENOMIC DNA]</scope>
    <source>
        <strain evidence="7 8">XMU1408</strain>
    </source>
</reference>
<comment type="similarity">
    <text evidence="5">Belongs to the MinC family.</text>
</comment>
<dbReference type="GO" id="GO:0000917">
    <property type="term" value="P:division septum assembly"/>
    <property type="evidence" value="ECO:0007669"/>
    <property type="project" value="UniProtKB-KW"/>
</dbReference>
<dbReference type="PANTHER" id="PTHR34108">
    <property type="entry name" value="SEPTUM SITE-DETERMINING PROTEIN MINC"/>
    <property type="match status" value="1"/>
</dbReference>
<evidence type="ECO:0000313" key="7">
    <source>
        <dbReference type="EMBL" id="PYE02554.1"/>
    </source>
</evidence>
<dbReference type="Gene3D" id="2.160.20.70">
    <property type="match status" value="1"/>
</dbReference>
<gene>
    <name evidence="5" type="primary">minC</name>
    <name evidence="7" type="ORF">DNJ73_01990</name>
</gene>
<proteinExistence type="inferred from homology"/>
<evidence type="ECO:0000259" key="6">
    <source>
        <dbReference type="Pfam" id="PF03775"/>
    </source>
</evidence>
<dbReference type="InterPro" id="IPR005526">
    <property type="entry name" value="Septum_form_inhib_MinC_C"/>
</dbReference>
<dbReference type="Pfam" id="PF03775">
    <property type="entry name" value="MinC_C"/>
    <property type="match status" value="1"/>
</dbReference>
<name>A0A318R2P2_PROMR</name>
<dbReference type="RefSeq" id="WP_158466052.1">
    <property type="nucleotide sequence ID" value="NZ_QJUE01000002.1"/>
</dbReference>
<protein>
    <recommendedName>
        <fullName evidence="5">Probable septum site-determining protein MinC</fullName>
    </recommendedName>
</protein>
<sequence length="216" mass="23815">MDSTSQKIIINIDDEKKYLNWKSCLKHKLKNIHSKYIEIGCSNLNLSCTDILELISIVNQHSCRVVSFSSTSPKTIISSHSLGFKSHYIIKNYSNKISKIDNKCLNSSKTNFHQGTIRSGEYLDSPGDLLILGDVNPGAIVSAEGNIIIWGRLLGIAHAGREGNSQATISALQLRPVQLRIANKVARGPKEKPQLGLAEQARIDLEQIIISPLDSI</sequence>
<dbReference type="AlphaFoldDB" id="A0A318R2P2"/>
<dbReference type="OrthoDB" id="9790810at2"/>
<dbReference type="InterPro" id="IPR036145">
    <property type="entry name" value="MinC_C_sf"/>
</dbReference>
<dbReference type="HAMAP" id="MF_00267">
    <property type="entry name" value="MinC"/>
    <property type="match status" value="1"/>
</dbReference>
<keyword evidence="3 5" id="KW-0131">Cell cycle</keyword>
<dbReference type="SUPFAM" id="SSF63848">
    <property type="entry name" value="Cell-division inhibitor MinC, C-terminal domain"/>
    <property type="match status" value="1"/>
</dbReference>
<dbReference type="GO" id="GO:0000902">
    <property type="term" value="P:cell morphogenesis"/>
    <property type="evidence" value="ECO:0007669"/>
    <property type="project" value="InterPro"/>
</dbReference>
<dbReference type="GO" id="GO:1901891">
    <property type="term" value="P:regulation of cell septum assembly"/>
    <property type="evidence" value="ECO:0007669"/>
    <property type="project" value="InterPro"/>
</dbReference>
<dbReference type="InterPro" id="IPR016098">
    <property type="entry name" value="CAP/MinC_C"/>
</dbReference>
<comment type="subunit">
    <text evidence="4 5">Interacts with MinD and FtsZ.</text>
</comment>
<dbReference type="PANTHER" id="PTHR34108:SF1">
    <property type="entry name" value="SEPTUM SITE-DETERMINING PROTEIN MINC"/>
    <property type="match status" value="1"/>
</dbReference>
<evidence type="ECO:0000256" key="5">
    <source>
        <dbReference type="HAMAP-Rule" id="MF_00267"/>
    </source>
</evidence>
<evidence type="ECO:0000256" key="2">
    <source>
        <dbReference type="ARBA" id="ARBA00023210"/>
    </source>
</evidence>
<keyword evidence="2 5" id="KW-0717">Septation</keyword>
<dbReference type="InterPro" id="IPR013033">
    <property type="entry name" value="MinC"/>
</dbReference>
<comment type="caution">
    <text evidence="7">The sequence shown here is derived from an EMBL/GenBank/DDBJ whole genome shotgun (WGS) entry which is preliminary data.</text>
</comment>
<accession>A0A318R2P2</accession>
<keyword evidence="1 5" id="KW-0132">Cell division</keyword>
<organism evidence="7 8">
    <name type="scientific">Prochlorococcus marinus XMU1408</name>
    <dbReference type="NCBI Taxonomy" id="2213228"/>
    <lineage>
        <taxon>Bacteria</taxon>
        <taxon>Bacillati</taxon>
        <taxon>Cyanobacteriota</taxon>
        <taxon>Cyanophyceae</taxon>
        <taxon>Synechococcales</taxon>
        <taxon>Prochlorococcaceae</taxon>
        <taxon>Prochlorococcus</taxon>
    </lineage>
</organism>
<evidence type="ECO:0000256" key="3">
    <source>
        <dbReference type="ARBA" id="ARBA00023306"/>
    </source>
</evidence>
<dbReference type="EMBL" id="QJUE01000002">
    <property type="protein sequence ID" value="PYE02554.1"/>
    <property type="molecule type" value="Genomic_DNA"/>
</dbReference>
<comment type="function">
    <text evidence="5">Cell division inhibitor that blocks the formation of polar Z ring septums. Rapidly oscillates between the poles of the cell to destabilize FtsZ filaments that have formed before they mature into polar Z rings. Prevents FtsZ polymerization.</text>
</comment>
<evidence type="ECO:0000256" key="1">
    <source>
        <dbReference type="ARBA" id="ARBA00022618"/>
    </source>
</evidence>